<dbReference type="InterPro" id="IPR032710">
    <property type="entry name" value="NTF2-like_dom_sf"/>
</dbReference>
<proteinExistence type="predicted"/>
<dbReference type="SUPFAM" id="SSF54427">
    <property type="entry name" value="NTF2-like"/>
    <property type="match status" value="1"/>
</dbReference>
<dbReference type="Gene3D" id="3.10.450.50">
    <property type="match status" value="1"/>
</dbReference>
<dbReference type="EMBL" id="PIUK01000254">
    <property type="protein sequence ID" value="MBY6277818.1"/>
    <property type="molecule type" value="Genomic_DNA"/>
</dbReference>
<comment type="caution">
    <text evidence="2">The sequence shown here is derived from an EMBL/GenBank/DDBJ whole genome shotgun (WGS) entry which is preliminary data.</text>
</comment>
<dbReference type="SUPFAM" id="SSF103642">
    <property type="entry name" value="Sec-C motif"/>
    <property type="match status" value="1"/>
</dbReference>
<dbReference type="PANTHER" id="PTHR33747:SF1">
    <property type="entry name" value="ADENYLATE CYCLASE-ASSOCIATED CAP C-TERMINAL DOMAIN-CONTAINING PROTEIN"/>
    <property type="match status" value="1"/>
</dbReference>
<sequence>MDLLQKVGRNDSCPCGSGRKYKTCCGLYHARIQYPDTVESLIRSRFTAYAIGDVDYLWRTTHPDNPARAGKTEAQFKRETLLYCSKVDFTRLVIHQTESEDENGISRGTLTAWFRIPGRPEDSFTERSEFKREDGRLLYLNGTELESPPAQQAQGADD</sequence>
<dbReference type="Pfam" id="PF02810">
    <property type="entry name" value="SEC-C"/>
    <property type="match status" value="1"/>
</dbReference>
<protein>
    <recommendedName>
        <fullName evidence="1">YchJ-like middle NTF2-like domain-containing protein</fullName>
    </recommendedName>
</protein>
<dbReference type="Proteomes" id="UP000732377">
    <property type="component" value="Unassembled WGS sequence"/>
</dbReference>
<dbReference type="PANTHER" id="PTHR33747">
    <property type="entry name" value="UPF0225 PROTEIN SCO1677"/>
    <property type="match status" value="1"/>
</dbReference>
<evidence type="ECO:0000259" key="1">
    <source>
        <dbReference type="Pfam" id="PF17775"/>
    </source>
</evidence>
<dbReference type="InterPro" id="IPR048469">
    <property type="entry name" value="YchJ-like_M"/>
</dbReference>
<evidence type="ECO:0000313" key="2">
    <source>
        <dbReference type="EMBL" id="MBY6277818.1"/>
    </source>
</evidence>
<name>A0A953IB49_SYMTR</name>
<feature type="domain" description="YchJ-like middle NTF2-like" evidence="1">
    <location>
        <begin position="37"/>
        <end position="142"/>
    </location>
</feature>
<evidence type="ECO:0000313" key="3">
    <source>
        <dbReference type="Proteomes" id="UP000732377"/>
    </source>
</evidence>
<organism evidence="2 3">
    <name type="scientific">Symbiobacterium thermophilum</name>
    <dbReference type="NCBI Taxonomy" id="2734"/>
    <lineage>
        <taxon>Bacteria</taxon>
        <taxon>Bacillati</taxon>
        <taxon>Bacillota</taxon>
        <taxon>Clostridia</taxon>
        <taxon>Eubacteriales</taxon>
        <taxon>Symbiobacteriaceae</taxon>
        <taxon>Symbiobacterium</taxon>
    </lineage>
</organism>
<dbReference type="Pfam" id="PF17775">
    <property type="entry name" value="YchJ_M-like"/>
    <property type="match status" value="1"/>
</dbReference>
<reference evidence="2" key="1">
    <citation type="submission" date="2017-11" db="EMBL/GenBank/DDBJ databases">
        <title>Three new genomes from thermophilic consortium.</title>
        <authorList>
            <person name="Quaggio R."/>
            <person name="Amgarten D."/>
            <person name="Setubal J.C."/>
        </authorList>
    </citation>
    <scope>NUCLEOTIDE SEQUENCE</scope>
    <source>
        <strain evidence="2">ZCTH01-B2</strain>
    </source>
</reference>
<dbReference type="OMA" id="WLYVDGD"/>
<gene>
    <name evidence="2" type="ORF">CWE10_16810</name>
</gene>
<dbReference type="InterPro" id="IPR004027">
    <property type="entry name" value="SEC_C_motif"/>
</dbReference>
<dbReference type="AlphaFoldDB" id="A0A953IB49"/>
<accession>A0A953IB49</accession>